<dbReference type="EMBL" id="BKCP01004317">
    <property type="protein sequence ID" value="GER30177.1"/>
    <property type="molecule type" value="Genomic_DNA"/>
</dbReference>
<feature type="region of interest" description="Disordered" evidence="1">
    <location>
        <begin position="116"/>
        <end position="146"/>
    </location>
</feature>
<dbReference type="GO" id="GO:0016301">
    <property type="term" value="F:kinase activity"/>
    <property type="evidence" value="ECO:0007669"/>
    <property type="project" value="UniProtKB-KW"/>
</dbReference>
<organism evidence="2 3">
    <name type="scientific">Striga asiatica</name>
    <name type="common">Asiatic witchweed</name>
    <name type="synonym">Buchnera asiatica</name>
    <dbReference type="NCBI Taxonomy" id="4170"/>
    <lineage>
        <taxon>Eukaryota</taxon>
        <taxon>Viridiplantae</taxon>
        <taxon>Streptophyta</taxon>
        <taxon>Embryophyta</taxon>
        <taxon>Tracheophyta</taxon>
        <taxon>Spermatophyta</taxon>
        <taxon>Magnoliopsida</taxon>
        <taxon>eudicotyledons</taxon>
        <taxon>Gunneridae</taxon>
        <taxon>Pentapetalae</taxon>
        <taxon>asterids</taxon>
        <taxon>lamiids</taxon>
        <taxon>Lamiales</taxon>
        <taxon>Orobanchaceae</taxon>
        <taxon>Buchnereae</taxon>
        <taxon>Striga</taxon>
    </lineage>
</organism>
<gene>
    <name evidence="2" type="ORF">STAS_06099</name>
</gene>
<keyword evidence="3" id="KW-1185">Reference proteome</keyword>
<feature type="region of interest" description="Disordered" evidence="1">
    <location>
        <begin position="297"/>
        <end position="329"/>
    </location>
</feature>
<comment type="caution">
    <text evidence="2">The sequence shown here is derived from an EMBL/GenBank/DDBJ whole genome shotgun (WGS) entry which is preliminary data.</text>
</comment>
<accession>A0A5A7PD43</accession>
<name>A0A5A7PD43_STRAF</name>
<feature type="compositionally biased region" description="Polar residues" evidence="1">
    <location>
        <begin position="131"/>
        <end position="146"/>
    </location>
</feature>
<evidence type="ECO:0000313" key="2">
    <source>
        <dbReference type="EMBL" id="GER30177.1"/>
    </source>
</evidence>
<proteinExistence type="predicted"/>
<dbReference type="AlphaFoldDB" id="A0A5A7PD43"/>
<keyword evidence="2" id="KW-0418">Kinase</keyword>
<evidence type="ECO:0000256" key="1">
    <source>
        <dbReference type="SAM" id="MobiDB-lite"/>
    </source>
</evidence>
<evidence type="ECO:0000313" key="3">
    <source>
        <dbReference type="Proteomes" id="UP000325081"/>
    </source>
</evidence>
<sequence length="329" mass="36630">MAAECCSGRRRICRYKRKAAARRRSGGRNLGVKWTAGTLPPPPAKRWSGVSSSDRRHPLSLSYLGSISTFDQLILLDLRHHRQYLPLTKIHEARCFTCEIPPELPSPGSLIRLKLSDNNLSLPPGPPKTSLDVSSPHRQNQIQSNHQKNPKFVDLNLNFWVHRGEGGEKDDIQDESTAEAPATNTVVGWRNGAATVTAAADGCRERDGGDKCRSASSQGRQNRAHLLLHWRGQAARGCRRRADGVLHGRIHIELTLTGRRQVADSRGCRAWFQISSEGSSPRDRRRRRRPRLRRVTSVIGSRRQAAGGLPDVRGVKGSNLTRPDPGMRE</sequence>
<dbReference type="Proteomes" id="UP000325081">
    <property type="component" value="Unassembled WGS sequence"/>
</dbReference>
<keyword evidence="2" id="KW-0808">Transferase</keyword>
<protein>
    <submittedName>
        <fullName evidence="2">Leucine-rich repeat protein kinase family protein</fullName>
    </submittedName>
</protein>
<reference evidence="3" key="1">
    <citation type="journal article" date="2019" name="Curr. Biol.">
        <title>Genome Sequence of Striga asiatica Provides Insight into the Evolution of Plant Parasitism.</title>
        <authorList>
            <person name="Yoshida S."/>
            <person name="Kim S."/>
            <person name="Wafula E.K."/>
            <person name="Tanskanen J."/>
            <person name="Kim Y.M."/>
            <person name="Honaas L."/>
            <person name="Yang Z."/>
            <person name="Spallek T."/>
            <person name="Conn C.E."/>
            <person name="Ichihashi Y."/>
            <person name="Cheong K."/>
            <person name="Cui S."/>
            <person name="Der J.P."/>
            <person name="Gundlach H."/>
            <person name="Jiao Y."/>
            <person name="Hori C."/>
            <person name="Ishida J.K."/>
            <person name="Kasahara H."/>
            <person name="Kiba T."/>
            <person name="Kim M.S."/>
            <person name="Koo N."/>
            <person name="Laohavisit A."/>
            <person name="Lee Y.H."/>
            <person name="Lumba S."/>
            <person name="McCourt P."/>
            <person name="Mortimer J.C."/>
            <person name="Mutuku J.M."/>
            <person name="Nomura T."/>
            <person name="Sasaki-Sekimoto Y."/>
            <person name="Seto Y."/>
            <person name="Wang Y."/>
            <person name="Wakatake T."/>
            <person name="Sakakibara H."/>
            <person name="Demura T."/>
            <person name="Yamaguchi S."/>
            <person name="Yoneyama K."/>
            <person name="Manabe R.I."/>
            <person name="Nelson D.C."/>
            <person name="Schulman A.H."/>
            <person name="Timko M.P."/>
            <person name="dePamphilis C.W."/>
            <person name="Choi D."/>
            <person name="Shirasu K."/>
        </authorList>
    </citation>
    <scope>NUCLEOTIDE SEQUENCE [LARGE SCALE GENOMIC DNA]</scope>
    <source>
        <strain evidence="3">cv. UVA1</strain>
    </source>
</reference>